<keyword evidence="5" id="KW-1185">Reference proteome</keyword>
<dbReference type="InterPro" id="IPR000468">
    <property type="entry name" value="Barstar"/>
</dbReference>
<dbReference type="Proteomes" id="UP001382904">
    <property type="component" value="Unassembled WGS sequence"/>
</dbReference>
<evidence type="ECO:0000259" key="3">
    <source>
        <dbReference type="Pfam" id="PF01337"/>
    </source>
</evidence>
<dbReference type="SUPFAM" id="SSF52038">
    <property type="entry name" value="Barstar-related"/>
    <property type="match status" value="1"/>
</dbReference>
<evidence type="ECO:0000256" key="1">
    <source>
        <dbReference type="ARBA" id="ARBA00006845"/>
    </source>
</evidence>
<dbReference type="Gene3D" id="3.30.370.10">
    <property type="entry name" value="Barstar-like"/>
    <property type="match status" value="1"/>
</dbReference>
<evidence type="ECO:0000256" key="2">
    <source>
        <dbReference type="SAM" id="MobiDB-lite"/>
    </source>
</evidence>
<feature type="compositionally biased region" description="Low complexity" evidence="2">
    <location>
        <begin position="252"/>
        <end position="263"/>
    </location>
</feature>
<feature type="region of interest" description="Disordered" evidence="2">
    <location>
        <begin position="241"/>
        <end position="263"/>
    </location>
</feature>
<dbReference type="EMBL" id="JBBKAM010000002">
    <property type="protein sequence ID" value="MEJ8640546.1"/>
    <property type="molecule type" value="Genomic_DNA"/>
</dbReference>
<name>A0ABU8TY50_9ACTN</name>
<feature type="region of interest" description="Disordered" evidence="2">
    <location>
        <begin position="54"/>
        <end position="88"/>
    </location>
</feature>
<reference evidence="4 5" key="1">
    <citation type="submission" date="2024-03" db="EMBL/GenBank/DDBJ databases">
        <title>Novel Streptomyces species of biotechnological and ecological value are a feature of Machair soil.</title>
        <authorList>
            <person name="Prole J.R."/>
            <person name="Goodfellow M."/>
            <person name="Allenby N."/>
            <person name="Ward A.C."/>
        </authorList>
    </citation>
    <scope>NUCLEOTIDE SEQUENCE [LARGE SCALE GENOMIC DNA]</scope>
    <source>
        <strain evidence="4 5">MS1.HAVA.3</strain>
    </source>
</reference>
<gene>
    <name evidence="4" type="ORF">WKI68_02090</name>
</gene>
<feature type="compositionally biased region" description="Low complexity" evidence="2">
    <location>
        <begin position="28"/>
        <end position="38"/>
    </location>
</feature>
<accession>A0ABU8TY50</accession>
<comment type="caution">
    <text evidence="4">The sequence shown here is derived from an EMBL/GenBank/DDBJ whole genome shotgun (WGS) entry which is preliminary data.</text>
</comment>
<dbReference type="Pfam" id="PF01337">
    <property type="entry name" value="Barstar"/>
    <property type="match status" value="1"/>
</dbReference>
<feature type="region of interest" description="Disordered" evidence="2">
    <location>
        <begin position="1"/>
        <end position="38"/>
    </location>
</feature>
<organism evidence="4 5">
    <name type="scientific">Streptomyces caledonius</name>
    <dbReference type="NCBI Taxonomy" id="3134107"/>
    <lineage>
        <taxon>Bacteria</taxon>
        <taxon>Bacillati</taxon>
        <taxon>Actinomycetota</taxon>
        <taxon>Actinomycetes</taxon>
        <taxon>Kitasatosporales</taxon>
        <taxon>Streptomycetaceae</taxon>
        <taxon>Streptomyces</taxon>
    </lineage>
</organism>
<evidence type="ECO:0000313" key="4">
    <source>
        <dbReference type="EMBL" id="MEJ8640546.1"/>
    </source>
</evidence>
<protein>
    <submittedName>
        <fullName evidence="4">Barstar family protein</fullName>
    </submittedName>
</protein>
<proteinExistence type="inferred from homology"/>
<sequence length="263" mass="28051">MACAGQARCPSVGGSTAGPTHPYRRRGPAAAQRAAVPAPSALVARSDWERISIRPRRNRFGRGRNPGRPGGRGASMPHEQLPSHPHRTPVALGHLHLLRRPLGGRGRGRAAGPGGIVLRLDAEELHEKGCLYRAFARELGFPGYFGHNWDAMVDCLGDWHGPGHGKQDIAVLIDGADPLLGAEFLGDLVWTLCAGAWRANFMVDADGEPHSYGSPFALHFVFLLDRVAPADFAEDAVKRNVKASRTGARTPSSSVSSRAAASS</sequence>
<comment type="similarity">
    <text evidence="1">Belongs to the barstar family.</text>
</comment>
<dbReference type="InterPro" id="IPR035905">
    <property type="entry name" value="Barstar-like_sf"/>
</dbReference>
<feature type="domain" description="Barstar (barnase inhibitor)" evidence="3">
    <location>
        <begin position="117"/>
        <end position="179"/>
    </location>
</feature>
<evidence type="ECO:0000313" key="5">
    <source>
        <dbReference type="Proteomes" id="UP001382904"/>
    </source>
</evidence>